<sequence length="107" mass="12087">MRMETILEPFFALIGFAFLVALVYFPFKGNIDAAKAVGALYVVSFHDVDRHIDLKENKKMVGKVRIVSKTSDGNSYNVQSKMNDKSLREFLMQEYGLTKHQVVVAIG</sequence>
<protein>
    <submittedName>
        <fullName evidence="2">Uncharacterized protein</fullName>
    </submittedName>
</protein>
<organism evidence="2 3">
    <name type="scientific">Streptococcus parauberis NCFD 2020</name>
    <dbReference type="NCBI Taxonomy" id="873447"/>
    <lineage>
        <taxon>Bacteria</taxon>
        <taxon>Bacillati</taxon>
        <taxon>Bacillota</taxon>
        <taxon>Bacilli</taxon>
        <taxon>Lactobacillales</taxon>
        <taxon>Streptococcaceae</taxon>
        <taxon>Streptococcus</taxon>
    </lineage>
</organism>
<evidence type="ECO:0000256" key="1">
    <source>
        <dbReference type="SAM" id="Phobius"/>
    </source>
</evidence>
<name>F1Z0H6_9STRE</name>
<gene>
    <name evidence="2" type="ORF">SPB_1898</name>
</gene>
<reference evidence="2 3" key="1">
    <citation type="submission" date="2011-02" db="EMBL/GenBank/DDBJ databases">
        <authorList>
            <person name="Stanhope M.J."/>
            <person name="Durkin A.S."/>
            <person name="Hostetler J."/>
            <person name="Kim M."/>
            <person name="Radune D."/>
            <person name="Singh I."/>
            <person name="Town C.D."/>
        </authorList>
    </citation>
    <scope>NUCLEOTIDE SEQUENCE [LARGE SCALE GENOMIC DNA]</scope>
    <source>
        <strain evidence="2 3">NCFD 2020</strain>
    </source>
</reference>
<dbReference type="EMBL" id="AEUT02000001">
    <property type="protein sequence ID" value="EGE53989.1"/>
    <property type="molecule type" value="Genomic_DNA"/>
</dbReference>
<proteinExistence type="predicted"/>
<evidence type="ECO:0000313" key="3">
    <source>
        <dbReference type="Proteomes" id="UP000003732"/>
    </source>
</evidence>
<keyword evidence="1" id="KW-1133">Transmembrane helix</keyword>
<dbReference type="Proteomes" id="UP000003732">
    <property type="component" value="Unassembled WGS sequence"/>
</dbReference>
<keyword evidence="1" id="KW-0812">Transmembrane</keyword>
<accession>F1Z0H6</accession>
<evidence type="ECO:0000313" key="2">
    <source>
        <dbReference type="EMBL" id="EGE53989.1"/>
    </source>
</evidence>
<dbReference type="AlphaFoldDB" id="F1Z0H6"/>
<feature type="transmembrane region" description="Helical" evidence="1">
    <location>
        <begin position="6"/>
        <end position="25"/>
    </location>
</feature>
<dbReference type="HOGENOM" id="CLU_2208603_0_0_9"/>
<keyword evidence="1" id="KW-0472">Membrane</keyword>
<comment type="caution">
    <text evidence="2">The sequence shown here is derived from an EMBL/GenBank/DDBJ whole genome shotgun (WGS) entry which is preliminary data.</text>
</comment>